<dbReference type="PANTHER" id="PTHR33365:SF11">
    <property type="entry name" value="TAT PATHWAY SIGNAL SEQUENCE"/>
    <property type="match status" value="1"/>
</dbReference>
<keyword evidence="4" id="KW-0472">Membrane</keyword>
<evidence type="ECO:0000256" key="2">
    <source>
        <dbReference type="ARBA" id="ARBA00023002"/>
    </source>
</evidence>
<evidence type="ECO:0008006" key="7">
    <source>
        <dbReference type="Google" id="ProtNLM"/>
    </source>
</evidence>
<comment type="similarity">
    <text evidence="3">Belongs to the ustYa family.</text>
</comment>
<evidence type="ECO:0000256" key="1">
    <source>
        <dbReference type="ARBA" id="ARBA00004685"/>
    </source>
</evidence>
<accession>A0ABZ0NB76</accession>
<dbReference type="EMBL" id="CP134184">
    <property type="protein sequence ID" value="WPA96785.1"/>
    <property type="molecule type" value="Genomic_DNA"/>
</dbReference>
<proteinExistence type="inferred from homology"/>
<evidence type="ECO:0000256" key="3">
    <source>
        <dbReference type="ARBA" id="ARBA00035112"/>
    </source>
</evidence>
<reference evidence="5 6" key="1">
    <citation type="submission" date="2023-09" db="EMBL/GenBank/DDBJ databases">
        <title>Complete-Gapless Cercospora beticola genome.</title>
        <authorList>
            <person name="Wyatt N.A."/>
            <person name="Spanner R.E."/>
            <person name="Bolton M.D."/>
        </authorList>
    </citation>
    <scope>NUCLEOTIDE SEQUENCE [LARGE SCALE GENOMIC DNA]</scope>
    <source>
        <strain evidence="5">Cb09-40</strain>
    </source>
</reference>
<dbReference type="Pfam" id="PF11807">
    <property type="entry name" value="UstYa"/>
    <property type="match status" value="1"/>
</dbReference>
<gene>
    <name evidence="5" type="ORF">RHO25_001393</name>
</gene>
<dbReference type="GeneID" id="35425159"/>
<keyword evidence="6" id="KW-1185">Reference proteome</keyword>
<feature type="transmembrane region" description="Helical" evidence="4">
    <location>
        <begin position="50"/>
        <end position="69"/>
    </location>
</feature>
<dbReference type="RefSeq" id="XP_023459230.2">
    <property type="nucleotide sequence ID" value="XM_023594003.2"/>
</dbReference>
<evidence type="ECO:0000313" key="6">
    <source>
        <dbReference type="Proteomes" id="UP001302367"/>
    </source>
</evidence>
<keyword evidence="4" id="KW-1133">Transmembrane helix</keyword>
<keyword evidence="2" id="KW-0560">Oxidoreductase</keyword>
<keyword evidence="4" id="KW-0812">Transmembrane</keyword>
<evidence type="ECO:0000313" key="5">
    <source>
        <dbReference type="EMBL" id="WPA96785.1"/>
    </source>
</evidence>
<organism evidence="5 6">
    <name type="scientific">Cercospora beticola</name>
    <name type="common">Sugarbeet leaf spot fungus</name>
    <dbReference type="NCBI Taxonomy" id="122368"/>
    <lineage>
        <taxon>Eukaryota</taxon>
        <taxon>Fungi</taxon>
        <taxon>Dikarya</taxon>
        <taxon>Ascomycota</taxon>
        <taxon>Pezizomycotina</taxon>
        <taxon>Dothideomycetes</taxon>
        <taxon>Dothideomycetidae</taxon>
        <taxon>Mycosphaerellales</taxon>
        <taxon>Mycosphaerellaceae</taxon>
        <taxon>Cercospora</taxon>
    </lineage>
</organism>
<name>A0ABZ0NB76_CERBT</name>
<dbReference type="InterPro" id="IPR021765">
    <property type="entry name" value="UstYa-like"/>
</dbReference>
<dbReference type="PANTHER" id="PTHR33365">
    <property type="entry name" value="YALI0B05434P"/>
    <property type="match status" value="1"/>
</dbReference>
<protein>
    <recommendedName>
        <fullName evidence="7">Oxidase ustYa</fullName>
    </recommendedName>
</protein>
<dbReference type="Proteomes" id="UP001302367">
    <property type="component" value="Chromosome 1"/>
</dbReference>
<comment type="pathway">
    <text evidence="1">Mycotoxin biosynthesis.</text>
</comment>
<sequence>MDYLKRLRSSMTWTDRSMEREDLLVEEAEDKNDNKLIRELEAKYQSLRRAFIIVVLLLGCIIVAVALPWHTNDLHASRSKGPVPEIPFSSVTFRQNEKFSGTWSPQSDDAWVEMMPPGDGFVVIDNPRDYDLPPGKSSRYGEVYDISMWHQLHCLLHMRTYMSTMHSFLNQTNLQQMYDVVLAPQVDHILHCFDYLRQAVMCAGDMTLEWPRTESDGRRFAVDGWDVKHDNCKSWDAMSDFVEKHAVGHHHRRESL</sequence>
<evidence type="ECO:0000256" key="4">
    <source>
        <dbReference type="SAM" id="Phobius"/>
    </source>
</evidence>